<evidence type="ECO:0000256" key="1">
    <source>
        <dbReference type="ARBA" id="ARBA00007806"/>
    </source>
</evidence>
<dbReference type="OrthoDB" id="1334205at2759"/>
<dbReference type="SUPFAM" id="SSF51011">
    <property type="entry name" value="Glycosyl hydrolase domain"/>
    <property type="match status" value="1"/>
</dbReference>
<proteinExistence type="inferred from homology"/>
<gene>
    <name evidence="10" type="ORF">P167DRAFT_518728</name>
</gene>
<dbReference type="InterPro" id="IPR017853">
    <property type="entry name" value="GH"/>
</dbReference>
<dbReference type="EMBL" id="ML119113">
    <property type="protein sequence ID" value="RPB15513.1"/>
    <property type="molecule type" value="Genomic_DNA"/>
</dbReference>
<dbReference type="InterPro" id="IPR000322">
    <property type="entry name" value="Glyco_hydro_31_TIM"/>
</dbReference>
<evidence type="ECO:0000259" key="8">
    <source>
        <dbReference type="Pfam" id="PF13802"/>
    </source>
</evidence>
<evidence type="ECO:0000256" key="2">
    <source>
        <dbReference type="ARBA" id="ARBA00022801"/>
    </source>
</evidence>
<dbReference type="GO" id="GO:0005975">
    <property type="term" value="P:carbohydrate metabolic process"/>
    <property type="evidence" value="ECO:0007669"/>
    <property type="project" value="InterPro"/>
</dbReference>
<dbReference type="CDD" id="cd06593">
    <property type="entry name" value="GH31_xylosidase_YicI"/>
    <property type="match status" value="1"/>
</dbReference>
<dbReference type="Gene3D" id="2.60.40.1760">
    <property type="entry name" value="glycosyl hydrolase (family 31)"/>
    <property type="match status" value="1"/>
</dbReference>
<evidence type="ECO:0000313" key="10">
    <source>
        <dbReference type="EMBL" id="RPB15513.1"/>
    </source>
</evidence>
<evidence type="ECO:0000256" key="6">
    <source>
        <dbReference type="RuleBase" id="RU361185"/>
    </source>
</evidence>
<dbReference type="InterPro" id="IPR025887">
    <property type="entry name" value="Glyco_hydro_31_N_dom"/>
</dbReference>
<evidence type="ECO:0000256" key="4">
    <source>
        <dbReference type="ARBA" id="ARBA00052064"/>
    </source>
</evidence>
<accession>A0A3N4KY68</accession>
<dbReference type="STRING" id="1392247.A0A3N4KY68"/>
<feature type="domain" description="Glycoside hydrolase family 31 N-terminal" evidence="8">
    <location>
        <begin position="58"/>
        <end position="236"/>
    </location>
</feature>
<dbReference type="Pfam" id="PF21365">
    <property type="entry name" value="Glyco_hydro_31_3rd"/>
    <property type="match status" value="1"/>
</dbReference>
<evidence type="ECO:0000259" key="9">
    <source>
        <dbReference type="Pfam" id="PF21365"/>
    </source>
</evidence>
<protein>
    <recommendedName>
        <fullName evidence="5">alpha-D-xyloside xylohydrolase</fullName>
        <ecNumber evidence="5">3.2.1.177</ecNumber>
    </recommendedName>
</protein>
<evidence type="ECO:0000256" key="3">
    <source>
        <dbReference type="ARBA" id="ARBA00023295"/>
    </source>
</evidence>
<name>A0A3N4KY68_9PEZI</name>
<dbReference type="PANTHER" id="PTHR43053">
    <property type="entry name" value="GLYCOSIDASE FAMILY 31"/>
    <property type="match status" value="1"/>
</dbReference>
<dbReference type="Pfam" id="PF13802">
    <property type="entry name" value="Gal_mutarotas_2"/>
    <property type="match status" value="1"/>
</dbReference>
<evidence type="ECO:0000313" key="11">
    <source>
        <dbReference type="Proteomes" id="UP000277580"/>
    </source>
</evidence>
<dbReference type="Pfam" id="PF01055">
    <property type="entry name" value="Glyco_hydro_31_2nd"/>
    <property type="match status" value="1"/>
</dbReference>
<dbReference type="SUPFAM" id="SSF74650">
    <property type="entry name" value="Galactose mutarotase-like"/>
    <property type="match status" value="1"/>
</dbReference>
<dbReference type="CDD" id="cd14752">
    <property type="entry name" value="GH31_N"/>
    <property type="match status" value="1"/>
</dbReference>
<dbReference type="AlphaFoldDB" id="A0A3N4KY68"/>
<dbReference type="InterPro" id="IPR011013">
    <property type="entry name" value="Gal_mutarotase_sf_dom"/>
</dbReference>
<dbReference type="InterPro" id="IPR050985">
    <property type="entry name" value="Alpha-glycosidase_related"/>
</dbReference>
<dbReference type="EC" id="3.2.1.177" evidence="5"/>
<organism evidence="10 11">
    <name type="scientific">Morchella conica CCBAS932</name>
    <dbReference type="NCBI Taxonomy" id="1392247"/>
    <lineage>
        <taxon>Eukaryota</taxon>
        <taxon>Fungi</taxon>
        <taxon>Dikarya</taxon>
        <taxon>Ascomycota</taxon>
        <taxon>Pezizomycotina</taxon>
        <taxon>Pezizomycetes</taxon>
        <taxon>Pezizales</taxon>
        <taxon>Morchellaceae</taxon>
        <taxon>Morchella</taxon>
    </lineage>
</organism>
<dbReference type="Gene3D" id="2.60.40.1180">
    <property type="entry name" value="Golgi alpha-mannosidase II"/>
    <property type="match status" value="1"/>
</dbReference>
<dbReference type="SUPFAM" id="SSF51445">
    <property type="entry name" value="(Trans)glycosidases"/>
    <property type="match status" value="1"/>
</dbReference>
<dbReference type="Proteomes" id="UP000277580">
    <property type="component" value="Unassembled WGS sequence"/>
</dbReference>
<keyword evidence="2 6" id="KW-0378">Hydrolase</keyword>
<dbReference type="GO" id="GO:0030246">
    <property type="term" value="F:carbohydrate binding"/>
    <property type="evidence" value="ECO:0007669"/>
    <property type="project" value="InterPro"/>
</dbReference>
<keyword evidence="11" id="KW-1185">Reference proteome</keyword>
<comment type="similarity">
    <text evidence="1 6">Belongs to the glycosyl hydrolase 31 family.</text>
</comment>
<dbReference type="GO" id="GO:0061634">
    <property type="term" value="F:alpha-D-xyloside xylohydrolase"/>
    <property type="evidence" value="ECO:0007669"/>
    <property type="project" value="UniProtKB-EC"/>
</dbReference>
<dbReference type="NCBIfam" id="NF007940">
    <property type="entry name" value="PRK10658.1"/>
    <property type="match status" value="1"/>
</dbReference>
<evidence type="ECO:0000256" key="5">
    <source>
        <dbReference type="ARBA" id="ARBA00066962"/>
    </source>
</evidence>
<dbReference type="PANTHER" id="PTHR43053:SF4">
    <property type="entry name" value="MYOGENESIS-REGULATING GLYCOSIDASE"/>
    <property type="match status" value="1"/>
</dbReference>
<dbReference type="InterPro" id="IPR048395">
    <property type="entry name" value="Glyco_hydro_31_C"/>
</dbReference>
<keyword evidence="3 6" id="KW-0326">Glycosidase</keyword>
<feature type="domain" description="Glycosyl hydrolase family 31 C-terminal" evidence="9">
    <location>
        <begin position="607"/>
        <end position="691"/>
    </location>
</feature>
<feature type="domain" description="Glycoside hydrolase family 31 TIM barrel" evidence="7">
    <location>
        <begin position="281"/>
        <end position="598"/>
    </location>
</feature>
<comment type="catalytic activity">
    <reaction evidence="4">
        <text>Hydrolysis of terminal, non-reducing alpha-D-xylose residues with release of alpha-D-xylose.</text>
        <dbReference type="EC" id="3.2.1.177"/>
    </reaction>
</comment>
<sequence>MVKFSKGMWHATPDTIIRWATESVKAEALPESIRTVASSRAINHRGDTLNNPTLTITASSPSDDILLLSSYHWKAQRSTAIGPRFELYPDGLPERVNPVTTAKTDDLLTLTTGELTTSINIRPKSFNVDFKAGNKLLTKLGWRSIGYVQKGTDAHPNTELVDPDKGERWFTYQLQLGVGEKIYGLGERFGPFIKNGQTVELWHEDGGTSSELAYKNIPFYLSSAGYGIFIPTSAFVSYEIQSERTTRVNISVPGEALSMYLIYGPTPKDILSKYTLLTGRPALVPAWTFGLWLSTSFTTNYDEATVDSFLAGMKKREIPVGVFHYDCFWMRGFHWCDFEFDPLYFPDAKKQLKSLKDRGIKICVWINSYIAQESKIFDEGVEGGYFVKRPDGGVWQYDAWQAGMAFVDFTNPAACKWYQSKLADLVDLGVDVFKTDFGERIPTGNVVYHDGSDPELMHNYYTQLYNKTTFEILEKKLGPNNAALFARSATAGGQRFPVHWGGDPMSTYEAMAETLRGGLSLGLCGFGYWAHDIGGFEGKPDPGLFKRWIAFGCMSSHSRLHGSGSFRAPWLLDESGQADRVLRHWVNFKLSIMPYLYEAAIKAHTHGHPMMRPMFAEFPEDPITWHLDTQYMLGDNVLVAPVFNDEGDVEFYVPKGKWYGLLDHKIREGPGYFKEKHDFFSMPVLLRPGSAVLMGNRVDIAEYDWEDGASLMVNPLPGKTIKVNIPDWKKQGEIKSTVEVDYQDGQVSLKGAKTGILIVDVLKRSQ</sequence>
<dbReference type="FunFam" id="3.20.20.80:FF:000053">
    <property type="entry name" value="Alpha-xylosidase YicI"/>
    <property type="match status" value="1"/>
</dbReference>
<dbReference type="InParanoid" id="A0A3N4KY68"/>
<evidence type="ECO:0000259" key="7">
    <source>
        <dbReference type="Pfam" id="PF01055"/>
    </source>
</evidence>
<reference evidence="10 11" key="1">
    <citation type="journal article" date="2018" name="Nat. Ecol. Evol.">
        <title>Pezizomycetes genomes reveal the molecular basis of ectomycorrhizal truffle lifestyle.</title>
        <authorList>
            <person name="Murat C."/>
            <person name="Payen T."/>
            <person name="Noel B."/>
            <person name="Kuo A."/>
            <person name="Morin E."/>
            <person name="Chen J."/>
            <person name="Kohler A."/>
            <person name="Krizsan K."/>
            <person name="Balestrini R."/>
            <person name="Da Silva C."/>
            <person name="Montanini B."/>
            <person name="Hainaut M."/>
            <person name="Levati E."/>
            <person name="Barry K.W."/>
            <person name="Belfiori B."/>
            <person name="Cichocki N."/>
            <person name="Clum A."/>
            <person name="Dockter R.B."/>
            <person name="Fauchery L."/>
            <person name="Guy J."/>
            <person name="Iotti M."/>
            <person name="Le Tacon F."/>
            <person name="Lindquist E.A."/>
            <person name="Lipzen A."/>
            <person name="Malagnac F."/>
            <person name="Mello A."/>
            <person name="Molinier V."/>
            <person name="Miyauchi S."/>
            <person name="Poulain J."/>
            <person name="Riccioni C."/>
            <person name="Rubini A."/>
            <person name="Sitrit Y."/>
            <person name="Splivallo R."/>
            <person name="Traeger S."/>
            <person name="Wang M."/>
            <person name="Zifcakova L."/>
            <person name="Wipf D."/>
            <person name="Zambonelli A."/>
            <person name="Paolocci F."/>
            <person name="Nowrousian M."/>
            <person name="Ottonello S."/>
            <person name="Baldrian P."/>
            <person name="Spatafora J.W."/>
            <person name="Henrissat B."/>
            <person name="Nagy L.G."/>
            <person name="Aury J.M."/>
            <person name="Wincker P."/>
            <person name="Grigoriev I.V."/>
            <person name="Bonfante P."/>
            <person name="Martin F.M."/>
        </authorList>
    </citation>
    <scope>NUCLEOTIDE SEQUENCE [LARGE SCALE GENOMIC DNA]</scope>
    <source>
        <strain evidence="10 11">CCBAS932</strain>
    </source>
</reference>
<dbReference type="InterPro" id="IPR013780">
    <property type="entry name" value="Glyco_hydro_b"/>
</dbReference>
<dbReference type="Gene3D" id="3.20.20.80">
    <property type="entry name" value="Glycosidases"/>
    <property type="match status" value="1"/>
</dbReference>